<evidence type="ECO:0000313" key="2">
    <source>
        <dbReference type="EMBL" id="GIL54868.1"/>
    </source>
</evidence>
<feature type="region of interest" description="Disordered" evidence="1">
    <location>
        <begin position="139"/>
        <end position="164"/>
    </location>
</feature>
<feature type="compositionally biased region" description="Pro residues" evidence="1">
    <location>
        <begin position="89"/>
        <end position="101"/>
    </location>
</feature>
<evidence type="ECO:0000313" key="3">
    <source>
        <dbReference type="Proteomes" id="UP000747399"/>
    </source>
</evidence>
<sequence>MDSNYDCYGSSGASYPPPGPADPNIPTAYAPGASQFRPPPSWQSMDSSKGRIEQTIPAAQPPTLWYAEPPSWDPPASGQGITTGSGPQMPQPVYQPGPGPGPGLTAGPESTSAPSNAAAYYGSNGWTWDGRQWRPGSHTGRQYYGSAGGQQQGGVGNGVTAPHWTGWNGQMWEVQTEHSGGFAAAAHGCNNGSGQMQPPYYHHPPTGSGQEPPAPQPLQPQTDIFAAGAEPYGQIVLYHPAHPASSQPPLQNGVSRRRGSESPGHPKGCRPPSHQPASCRPPWNPIARGGRGGPQDAGFPPAPFKLTGKRSRPALNSYVPEPQYRSVVRFQAVTGSGETAARAHRGVAHRGVGAHDRPGSTSFPKLEAAVGHPLAKITFWVQALPKGVKPDPARGASAVMAAVSAAKAAAAAPRCGWPLPGPLVPSASGDAGGSQQPRHLPALPWSQAAQDHPPTPGPAAVSGALSQPLHDTAPLPPVAPVDPSCTILAATGAEPSCDPEPAALRTADLSSGGGHNPTSDGPPTAADESQVALAAPGLQQEQQRQPQAHEQQLQAQPSDAGRPPSSNLRLRRQGLMLSLGKRLSAQGEAAQGPAAASSSPTGSPASAPVG</sequence>
<feature type="region of interest" description="Disordered" evidence="1">
    <location>
        <begin position="446"/>
        <end position="478"/>
    </location>
</feature>
<dbReference type="AlphaFoldDB" id="A0A8J4BAH8"/>
<proteinExistence type="predicted"/>
<protein>
    <submittedName>
        <fullName evidence="2">Uncharacterized protein</fullName>
    </submittedName>
</protein>
<feature type="region of interest" description="Disordered" evidence="1">
    <location>
        <begin position="62"/>
        <end position="116"/>
    </location>
</feature>
<feature type="region of interest" description="Disordered" evidence="1">
    <location>
        <begin position="1"/>
        <end position="50"/>
    </location>
</feature>
<comment type="caution">
    <text evidence="2">The sequence shown here is derived from an EMBL/GenBank/DDBJ whole genome shotgun (WGS) entry which is preliminary data.</text>
</comment>
<accession>A0A8J4BAH8</accession>
<dbReference type="Proteomes" id="UP000747399">
    <property type="component" value="Unassembled WGS sequence"/>
</dbReference>
<feature type="region of interest" description="Disordered" evidence="1">
    <location>
        <begin position="240"/>
        <end position="310"/>
    </location>
</feature>
<organism evidence="2 3">
    <name type="scientific">Volvox africanus</name>
    <dbReference type="NCBI Taxonomy" id="51714"/>
    <lineage>
        <taxon>Eukaryota</taxon>
        <taxon>Viridiplantae</taxon>
        <taxon>Chlorophyta</taxon>
        <taxon>core chlorophytes</taxon>
        <taxon>Chlorophyceae</taxon>
        <taxon>CS clade</taxon>
        <taxon>Chlamydomonadales</taxon>
        <taxon>Volvocaceae</taxon>
        <taxon>Volvox</taxon>
    </lineage>
</organism>
<name>A0A8J4BAH8_9CHLO</name>
<dbReference type="EMBL" id="BNCO01000019">
    <property type="protein sequence ID" value="GIL54868.1"/>
    <property type="molecule type" value="Genomic_DNA"/>
</dbReference>
<feature type="region of interest" description="Disordered" evidence="1">
    <location>
        <begin position="183"/>
        <end position="221"/>
    </location>
</feature>
<gene>
    <name evidence="2" type="ORF">Vafri_10567</name>
</gene>
<keyword evidence="3" id="KW-1185">Reference proteome</keyword>
<feature type="region of interest" description="Disordered" evidence="1">
    <location>
        <begin position="492"/>
        <end position="610"/>
    </location>
</feature>
<feature type="compositionally biased region" description="Low complexity" evidence="1">
    <location>
        <begin position="538"/>
        <end position="557"/>
    </location>
</feature>
<feature type="compositionally biased region" description="Gly residues" evidence="1">
    <location>
        <begin position="146"/>
        <end position="157"/>
    </location>
</feature>
<feature type="compositionally biased region" description="Low complexity" evidence="1">
    <location>
        <begin position="584"/>
        <end position="610"/>
    </location>
</feature>
<feature type="compositionally biased region" description="Polar residues" evidence="1">
    <location>
        <begin position="244"/>
        <end position="254"/>
    </location>
</feature>
<evidence type="ECO:0000256" key="1">
    <source>
        <dbReference type="SAM" id="MobiDB-lite"/>
    </source>
</evidence>
<reference evidence="2" key="1">
    <citation type="journal article" date="2021" name="Proc. Natl. Acad. Sci. U.S.A.">
        <title>Three genomes in the algal genus Volvox reveal the fate of a haploid sex-determining region after a transition to homothallism.</title>
        <authorList>
            <person name="Yamamoto K."/>
            <person name="Hamaji T."/>
            <person name="Kawai-Toyooka H."/>
            <person name="Matsuzaki R."/>
            <person name="Takahashi F."/>
            <person name="Nishimura Y."/>
            <person name="Kawachi M."/>
            <person name="Noguchi H."/>
            <person name="Minakuchi Y."/>
            <person name="Umen J.G."/>
            <person name="Toyoda A."/>
            <person name="Nozaki H."/>
        </authorList>
    </citation>
    <scope>NUCLEOTIDE SEQUENCE</scope>
    <source>
        <strain evidence="2">NIES-3780</strain>
    </source>
</reference>
<feature type="region of interest" description="Disordered" evidence="1">
    <location>
        <begin position="341"/>
        <end position="360"/>
    </location>
</feature>